<keyword evidence="10" id="KW-0969">Cilium</keyword>
<comment type="caution">
    <text evidence="10">The sequence shown here is derived from an EMBL/GenBank/DDBJ whole genome shotgun (WGS) entry which is preliminary data.</text>
</comment>
<evidence type="ECO:0000256" key="5">
    <source>
        <dbReference type="ARBA" id="ARBA00022729"/>
    </source>
</evidence>
<name>A0A7Y9QYR0_9BURK</name>
<evidence type="ECO:0000256" key="7">
    <source>
        <dbReference type="ARBA" id="ARBA00023143"/>
    </source>
</evidence>
<keyword evidence="8 9" id="KW-0998">Cell outer membrane</keyword>
<dbReference type="RefSeq" id="WP_179634513.1">
    <property type="nucleotide sequence ID" value="NZ_CAXYYM010000008.1"/>
</dbReference>
<dbReference type="Pfam" id="PF02107">
    <property type="entry name" value="FlgH"/>
    <property type="match status" value="1"/>
</dbReference>
<reference evidence="10 11" key="1">
    <citation type="submission" date="2020-07" db="EMBL/GenBank/DDBJ databases">
        <title>Genomic Encyclopedia of Archaeal and Bacterial Type Strains, Phase II (KMG-II): from individual species to whole genera.</title>
        <authorList>
            <person name="Goeker M."/>
        </authorList>
    </citation>
    <scope>NUCLEOTIDE SEQUENCE [LARGE SCALE GENOMIC DNA]</scope>
    <source>
        <strain evidence="10 11">DSM 21226</strain>
    </source>
</reference>
<dbReference type="GO" id="GO:0003774">
    <property type="term" value="F:cytoskeletal motor activity"/>
    <property type="evidence" value="ECO:0007669"/>
    <property type="project" value="InterPro"/>
</dbReference>
<comment type="subunit">
    <text evidence="4 9">The basal body constitutes a major portion of the flagellar organelle and consists of four rings (L,P,S, and M) mounted on a central rod.</text>
</comment>
<dbReference type="InterPro" id="IPR000527">
    <property type="entry name" value="Flag_Lring"/>
</dbReference>
<evidence type="ECO:0000256" key="9">
    <source>
        <dbReference type="HAMAP-Rule" id="MF_00415"/>
    </source>
</evidence>
<organism evidence="10 11">
    <name type="scientific">Sphaerotilus montanus</name>
    <dbReference type="NCBI Taxonomy" id="522889"/>
    <lineage>
        <taxon>Bacteria</taxon>
        <taxon>Pseudomonadati</taxon>
        <taxon>Pseudomonadota</taxon>
        <taxon>Betaproteobacteria</taxon>
        <taxon>Burkholderiales</taxon>
        <taxon>Sphaerotilaceae</taxon>
        <taxon>Sphaerotilus</taxon>
    </lineage>
</organism>
<dbReference type="GO" id="GO:0009427">
    <property type="term" value="C:bacterial-type flagellum basal body, distal rod, L ring"/>
    <property type="evidence" value="ECO:0007669"/>
    <property type="project" value="InterPro"/>
</dbReference>
<evidence type="ECO:0000256" key="8">
    <source>
        <dbReference type="ARBA" id="ARBA00023237"/>
    </source>
</evidence>
<keyword evidence="5" id="KW-0732">Signal</keyword>
<evidence type="ECO:0000256" key="3">
    <source>
        <dbReference type="ARBA" id="ARBA00006929"/>
    </source>
</evidence>
<evidence type="ECO:0000256" key="4">
    <source>
        <dbReference type="ARBA" id="ARBA00011439"/>
    </source>
</evidence>
<comment type="subcellular location">
    <subcellularLocation>
        <location evidence="9">Cell outer membrane</location>
    </subcellularLocation>
    <subcellularLocation>
        <location evidence="9">Bacterial flagellum basal body</location>
    </subcellularLocation>
    <subcellularLocation>
        <location evidence="2">Membrane</location>
    </subcellularLocation>
</comment>
<dbReference type="PRINTS" id="PR01008">
    <property type="entry name" value="FLGLRINGFLGH"/>
</dbReference>
<dbReference type="PANTHER" id="PTHR34933">
    <property type="entry name" value="FLAGELLAR L-RING PROTEIN"/>
    <property type="match status" value="1"/>
</dbReference>
<accession>A0A7Y9QYR0</accession>
<protein>
    <recommendedName>
        <fullName evidence="9">Flagellar L-ring protein</fullName>
    </recommendedName>
    <alternativeName>
        <fullName evidence="9">Basal body L-ring protein</fullName>
    </alternativeName>
</protein>
<keyword evidence="10" id="KW-0282">Flagellum</keyword>
<evidence type="ECO:0000256" key="2">
    <source>
        <dbReference type="ARBA" id="ARBA00004370"/>
    </source>
</evidence>
<dbReference type="GO" id="GO:0009279">
    <property type="term" value="C:cell outer membrane"/>
    <property type="evidence" value="ECO:0007669"/>
    <property type="project" value="UniProtKB-SubCell"/>
</dbReference>
<keyword evidence="10" id="KW-0966">Cell projection</keyword>
<proteinExistence type="inferred from homology"/>
<dbReference type="PANTHER" id="PTHR34933:SF3">
    <property type="entry name" value="FLAGELLAR L-RING PROTEIN"/>
    <property type="match status" value="1"/>
</dbReference>
<evidence type="ECO:0000256" key="1">
    <source>
        <dbReference type="ARBA" id="ARBA00002591"/>
    </source>
</evidence>
<keyword evidence="7 9" id="KW-0975">Bacterial flagellum</keyword>
<dbReference type="AlphaFoldDB" id="A0A7Y9QYR0"/>
<evidence type="ECO:0000313" key="11">
    <source>
        <dbReference type="Proteomes" id="UP000518288"/>
    </source>
</evidence>
<comment type="function">
    <text evidence="1 9">Assembles around the rod to form the L-ring and probably protects the motor/basal body from shearing forces during rotation.</text>
</comment>
<sequence>MLAALVLAGGLSGCQLMPTVAKVDLVPAEPVHPYPTVRPVLNNGAIFQHAQYRPLFEDHRARLVGDTLLVQIVERVSASARSTSSIEKKGGLSGSISAVPLLPASALGKLGVGGESANTFSGKGGTENTNNFSGTITAVVVEVLPNGHMIVTGEKQIGVNDNVDVLRFSGQIDPRSIQPGNTVASAQIANVRVEQKSRGGQADAQQIGWLSRYFLNLMPI</sequence>
<dbReference type="EMBL" id="JACCFH010000001">
    <property type="protein sequence ID" value="NYG33783.1"/>
    <property type="molecule type" value="Genomic_DNA"/>
</dbReference>
<evidence type="ECO:0000256" key="6">
    <source>
        <dbReference type="ARBA" id="ARBA00023136"/>
    </source>
</evidence>
<keyword evidence="11" id="KW-1185">Reference proteome</keyword>
<dbReference type="Proteomes" id="UP000518288">
    <property type="component" value="Unassembled WGS sequence"/>
</dbReference>
<evidence type="ECO:0000313" key="10">
    <source>
        <dbReference type="EMBL" id="NYG33783.1"/>
    </source>
</evidence>
<dbReference type="HAMAP" id="MF_00415">
    <property type="entry name" value="FlgH"/>
    <property type="match status" value="1"/>
</dbReference>
<gene>
    <name evidence="9" type="primary">flgH</name>
    <name evidence="10" type="ORF">BDD16_002769</name>
</gene>
<dbReference type="GO" id="GO:0071973">
    <property type="term" value="P:bacterial-type flagellum-dependent cell motility"/>
    <property type="evidence" value="ECO:0007669"/>
    <property type="project" value="InterPro"/>
</dbReference>
<comment type="similarity">
    <text evidence="3 9">Belongs to the FlgH family.</text>
</comment>
<keyword evidence="6 9" id="KW-0472">Membrane</keyword>